<evidence type="ECO:0000313" key="2">
    <source>
        <dbReference type="EMBL" id="CCM05271.1"/>
    </source>
</evidence>
<reference evidence="2 3" key="1">
    <citation type="journal article" date="2012" name="Appl. Environ. Microbiol.">
        <title>Short-read sequencing for genomic analysis of the brown rot fungus Fibroporia radiculosa.</title>
        <authorList>
            <person name="Tang J.D."/>
            <person name="Perkins A.D."/>
            <person name="Sonstegard T.S."/>
            <person name="Schroeder S.G."/>
            <person name="Burgess S.C."/>
            <person name="Diehl S.V."/>
        </authorList>
    </citation>
    <scope>NUCLEOTIDE SEQUENCE [LARGE SCALE GENOMIC DNA]</scope>
    <source>
        <strain evidence="2 3">TFFH 294</strain>
    </source>
</reference>
<name>J4IBU5_9APHY</name>
<evidence type="ECO:0000313" key="3">
    <source>
        <dbReference type="Proteomes" id="UP000006352"/>
    </source>
</evidence>
<dbReference type="AlphaFoldDB" id="J4IBU5"/>
<evidence type="ECO:0008006" key="4">
    <source>
        <dbReference type="Google" id="ProtNLM"/>
    </source>
</evidence>
<dbReference type="RefSeq" id="XP_012184554.1">
    <property type="nucleotide sequence ID" value="XM_012329164.1"/>
</dbReference>
<dbReference type="GeneID" id="24100182"/>
<proteinExistence type="predicted"/>
<feature type="chain" id="PRO_5003778514" description="Hydrophobin" evidence="1">
    <location>
        <begin position="23"/>
        <end position="166"/>
    </location>
</feature>
<keyword evidence="1" id="KW-0732">Signal</keyword>
<feature type="signal peptide" evidence="1">
    <location>
        <begin position="1"/>
        <end position="22"/>
    </location>
</feature>
<dbReference type="Proteomes" id="UP000006352">
    <property type="component" value="Unassembled WGS sequence"/>
</dbReference>
<dbReference type="EMBL" id="HE797184">
    <property type="protein sequence ID" value="CCM05271.1"/>
    <property type="molecule type" value="Genomic_DNA"/>
</dbReference>
<organism evidence="2 3">
    <name type="scientific">Fibroporia radiculosa</name>
    <dbReference type="NCBI Taxonomy" id="599839"/>
    <lineage>
        <taxon>Eukaryota</taxon>
        <taxon>Fungi</taxon>
        <taxon>Dikarya</taxon>
        <taxon>Basidiomycota</taxon>
        <taxon>Agaricomycotina</taxon>
        <taxon>Agaricomycetes</taxon>
        <taxon>Polyporales</taxon>
        <taxon>Fibroporiaceae</taxon>
        <taxon>Fibroporia</taxon>
    </lineage>
</organism>
<sequence length="166" mass="16783">MLSKSFVLHVLSAFAFSKQVLARPVVVPPHYARAAEVNTATCAVVTVTVSDTAPTSTVAATTTASATAATSTLSSSVIGDFGSCSVPEIEFGTGFGGRTETAFQPVNQTSYNHGSADNIAVITSFICLALTNTCGANALAKSTCATAASAAANCSALRPISLPFLK</sequence>
<dbReference type="HOGENOM" id="CLU_1602749_0_0_1"/>
<gene>
    <name evidence="2" type="ORF">FIBRA_07483</name>
</gene>
<dbReference type="InParanoid" id="J4IBU5"/>
<keyword evidence="3" id="KW-1185">Reference proteome</keyword>
<evidence type="ECO:0000256" key="1">
    <source>
        <dbReference type="SAM" id="SignalP"/>
    </source>
</evidence>
<accession>J4IBU5</accession>
<protein>
    <recommendedName>
        <fullName evidence="4">Hydrophobin</fullName>
    </recommendedName>
</protein>
<dbReference type="OrthoDB" id="2507450at2759"/>
<dbReference type="STRING" id="599839.J4IBU5"/>